<evidence type="ECO:0000313" key="1">
    <source>
        <dbReference type="EMBL" id="RDI39323.1"/>
    </source>
</evidence>
<evidence type="ECO:0000313" key="2">
    <source>
        <dbReference type="Proteomes" id="UP000254958"/>
    </source>
</evidence>
<reference evidence="1 2" key="1">
    <citation type="submission" date="2018-07" db="EMBL/GenBank/DDBJ databases">
        <title>Genomic Encyclopedia of Type Strains, Phase IV (KMG-IV): sequencing the most valuable type-strain genomes for metagenomic binning, comparative biology and taxonomic classification.</title>
        <authorList>
            <person name="Goeker M."/>
        </authorList>
    </citation>
    <scope>NUCLEOTIDE SEQUENCE [LARGE SCALE GENOMIC DNA]</scope>
    <source>
        <strain evidence="1 2">DSM 5603</strain>
    </source>
</reference>
<gene>
    <name evidence="1" type="ORF">C7453_102110</name>
</gene>
<dbReference type="Proteomes" id="UP000254958">
    <property type="component" value="Unassembled WGS sequence"/>
</dbReference>
<protein>
    <submittedName>
        <fullName evidence="1">Uncharacterized protein</fullName>
    </submittedName>
</protein>
<dbReference type="EMBL" id="QQAW01000002">
    <property type="protein sequence ID" value="RDI39323.1"/>
    <property type="molecule type" value="Genomic_DNA"/>
</dbReference>
<keyword evidence="2" id="KW-1185">Reference proteome</keyword>
<proteinExistence type="predicted"/>
<organism evidence="1 2">
    <name type="scientific">Gluconacetobacter liquefaciens</name>
    <name type="common">Acetobacter liquefaciens</name>
    <dbReference type="NCBI Taxonomy" id="89584"/>
    <lineage>
        <taxon>Bacteria</taxon>
        <taxon>Pseudomonadati</taxon>
        <taxon>Pseudomonadota</taxon>
        <taxon>Alphaproteobacteria</taxon>
        <taxon>Acetobacterales</taxon>
        <taxon>Acetobacteraceae</taxon>
        <taxon>Gluconacetobacter</taxon>
    </lineage>
</organism>
<name>A0A370GBF2_GLULI</name>
<comment type="caution">
    <text evidence="1">The sequence shown here is derived from an EMBL/GenBank/DDBJ whole genome shotgun (WGS) entry which is preliminary data.</text>
</comment>
<accession>A0A370GBF2</accession>
<sequence>MPMLVADQWQPRGGQQCNAFVVLDECDDSVAADIMTLDLWAGAGFPELALDECLEVLTRVVASDQEYFMTQVRPRHFRL</sequence>
<dbReference type="AlphaFoldDB" id="A0A370GBF2"/>